<dbReference type="AlphaFoldDB" id="A0A915IFD0"/>
<name>A0A915IFD0_ROMCU</name>
<organism evidence="1 2">
    <name type="scientific">Romanomermis culicivorax</name>
    <name type="common">Nematode worm</name>
    <dbReference type="NCBI Taxonomy" id="13658"/>
    <lineage>
        <taxon>Eukaryota</taxon>
        <taxon>Metazoa</taxon>
        <taxon>Ecdysozoa</taxon>
        <taxon>Nematoda</taxon>
        <taxon>Enoplea</taxon>
        <taxon>Dorylaimia</taxon>
        <taxon>Mermithida</taxon>
        <taxon>Mermithoidea</taxon>
        <taxon>Mermithidae</taxon>
        <taxon>Romanomermis</taxon>
    </lineage>
</organism>
<evidence type="ECO:0000313" key="2">
    <source>
        <dbReference type="WBParaSite" id="nRc.2.0.1.t12617-RA"/>
    </source>
</evidence>
<protein>
    <submittedName>
        <fullName evidence="2">Uncharacterized protein</fullName>
    </submittedName>
</protein>
<reference evidence="2" key="1">
    <citation type="submission" date="2022-11" db="UniProtKB">
        <authorList>
            <consortium name="WormBaseParasite"/>
        </authorList>
    </citation>
    <scope>IDENTIFICATION</scope>
</reference>
<sequence>MEAADVAVALVVVGGGDRRL</sequence>
<evidence type="ECO:0000313" key="1">
    <source>
        <dbReference type="Proteomes" id="UP000887565"/>
    </source>
</evidence>
<dbReference type="WBParaSite" id="nRc.2.0.1.t12617-RA">
    <property type="protein sequence ID" value="nRc.2.0.1.t12617-RA"/>
    <property type="gene ID" value="nRc.2.0.1.g12617"/>
</dbReference>
<accession>A0A915IFD0</accession>
<dbReference type="Proteomes" id="UP000887565">
    <property type="component" value="Unplaced"/>
</dbReference>
<proteinExistence type="predicted"/>
<keyword evidence="1" id="KW-1185">Reference proteome</keyword>